<protein>
    <submittedName>
        <fullName evidence="1">Malto-oligosyltrehalose trehalohydrolase</fullName>
    </submittedName>
</protein>
<dbReference type="SUPFAM" id="SSF51445">
    <property type="entry name" value="(Trans)glycosidases"/>
    <property type="match status" value="1"/>
</dbReference>
<organism evidence="1">
    <name type="scientific">mine drainage metagenome</name>
    <dbReference type="NCBI Taxonomy" id="410659"/>
    <lineage>
        <taxon>unclassified sequences</taxon>
        <taxon>metagenomes</taxon>
        <taxon>ecological metagenomes</taxon>
    </lineage>
</organism>
<feature type="non-terminal residue" evidence="1">
    <location>
        <position position="1"/>
    </location>
</feature>
<reference evidence="1" key="2">
    <citation type="journal article" date="2014" name="ISME J.">
        <title>Microbial stratification in low pH oxic and suboxic macroscopic growths along an acid mine drainage.</title>
        <authorList>
            <person name="Mendez-Garcia C."/>
            <person name="Mesa V."/>
            <person name="Sprenger R.R."/>
            <person name="Richter M."/>
            <person name="Diez M.S."/>
            <person name="Solano J."/>
            <person name="Bargiela R."/>
            <person name="Golyshina O.V."/>
            <person name="Manteca A."/>
            <person name="Ramos J.L."/>
            <person name="Gallego J.R."/>
            <person name="Llorente I."/>
            <person name="Martins Dos Santos V.A."/>
            <person name="Jensen O.N."/>
            <person name="Pelaez A.I."/>
            <person name="Sanchez J."/>
            <person name="Ferrer M."/>
        </authorList>
    </citation>
    <scope>NUCLEOTIDE SEQUENCE</scope>
</reference>
<dbReference type="GO" id="GO:0016787">
    <property type="term" value="F:hydrolase activity"/>
    <property type="evidence" value="ECO:0007669"/>
    <property type="project" value="UniProtKB-KW"/>
</dbReference>
<gene>
    <name evidence="1" type="ORF">B1A_13853</name>
</gene>
<evidence type="ECO:0000313" key="1">
    <source>
        <dbReference type="EMBL" id="EQD48997.1"/>
    </source>
</evidence>
<dbReference type="Gene3D" id="3.20.20.80">
    <property type="entry name" value="Glycosidases"/>
    <property type="match status" value="1"/>
</dbReference>
<accession>T0ZWI9</accession>
<name>T0ZWI9_9ZZZZ</name>
<sequence length="238" mass="27006">RNRRAARPAWLIAESDLNDARLLRPPREGGLGLMAQWADDFHHALHAATTGERDGYYADFGSIADVAVALRQPYVYDGRYSTHRARRHGNSPEGLAAWRFVAALQNHDQVGNRLHGERLAALLPYELLKVAVALHLLAPWRPLLFQGEEWASRAPFWYFTDHSEPSVIDGLREGRRREFEAFGWEGPIPDPQDSRYFESSRWDAPGALPPQTDVHRSLVRELLRLRRTVPALDSSGTT</sequence>
<dbReference type="AlphaFoldDB" id="T0ZWI9"/>
<dbReference type="EMBL" id="AUZX01010158">
    <property type="protein sequence ID" value="EQD48997.1"/>
    <property type="molecule type" value="Genomic_DNA"/>
</dbReference>
<proteinExistence type="predicted"/>
<comment type="caution">
    <text evidence="1">The sequence shown here is derived from an EMBL/GenBank/DDBJ whole genome shotgun (WGS) entry which is preliminary data.</text>
</comment>
<feature type="non-terminal residue" evidence="1">
    <location>
        <position position="238"/>
    </location>
</feature>
<dbReference type="InterPro" id="IPR017853">
    <property type="entry name" value="GH"/>
</dbReference>
<reference evidence="1" key="1">
    <citation type="submission" date="2013-08" db="EMBL/GenBank/DDBJ databases">
        <authorList>
            <person name="Mendez C."/>
            <person name="Richter M."/>
            <person name="Ferrer M."/>
            <person name="Sanchez J."/>
        </authorList>
    </citation>
    <scope>NUCLEOTIDE SEQUENCE</scope>
</reference>
<keyword evidence="1" id="KW-0378">Hydrolase</keyword>